<accession>A0A0V1F1B0</accession>
<evidence type="ECO:0000313" key="1">
    <source>
        <dbReference type="EMBL" id="KRY79649.1"/>
    </source>
</evidence>
<organism evidence="1 2">
    <name type="scientific">Trichinella pseudospiralis</name>
    <name type="common">Parasitic roundworm</name>
    <dbReference type="NCBI Taxonomy" id="6337"/>
    <lineage>
        <taxon>Eukaryota</taxon>
        <taxon>Metazoa</taxon>
        <taxon>Ecdysozoa</taxon>
        <taxon>Nematoda</taxon>
        <taxon>Enoplea</taxon>
        <taxon>Dorylaimia</taxon>
        <taxon>Trichinellida</taxon>
        <taxon>Trichinellidae</taxon>
        <taxon>Trichinella</taxon>
    </lineage>
</organism>
<protein>
    <submittedName>
        <fullName evidence="1">Uncharacterized protein</fullName>
    </submittedName>
</protein>
<reference evidence="1 2" key="1">
    <citation type="submission" date="2015-01" db="EMBL/GenBank/DDBJ databases">
        <title>Evolution of Trichinella species and genotypes.</title>
        <authorList>
            <person name="Korhonen P.K."/>
            <person name="Edoardo P."/>
            <person name="Giuseppe L.R."/>
            <person name="Gasser R.B."/>
        </authorList>
    </citation>
    <scope>NUCLEOTIDE SEQUENCE [LARGE SCALE GENOMIC DNA]</scope>
    <source>
        <strain evidence="1">ISS13</strain>
    </source>
</reference>
<dbReference type="Proteomes" id="UP000054632">
    <property type="component" value="Unassembled WGS sequence"/>
</dbReference>
<gene>
    <name evidence="1" type="ORF">T4A_3888</name>
</gene>
<dbReference type="AlphaFoldDB" id="A0A0V1F1B0"/>
<evidence type="ECO:0000313" key="2">
    <source>
        <dbReference type="Proteomes" id="UP000054632"/>
    </source>
</evidence>
<proteinExistence type="predicted"/>
<dbReference type="EMBL" id="JYDR01000001">
    <property type="protein sequence ID" value="KRY79649.1"/>
    <property type="molecule type" value="Genomic_DNA"/>
</dbReference>
<comment type="caution">
    <text evidence="1">The sequence shown here is derived from an EMBL/GenBank/DDBJ whole genome shotgun (WGS) entry which is preliminary data.</text>
</comment>
<sequence>MHLWPQLQQQHNICLMLSIKAYAYFVCINSSKLISVGVEVLQFRKKVSGCVSYCVDRSSSDQQ</sequence>
<name>A0A0V1F1B0_TRIPS</name>